<proteinExistence type="predicted"/>
<reference evidence="4" key="2">
    <citation type="journal article" date="2007" name="Science">
        <title>Draft genome sequence of the sexually transmitted pathogen Trichomonas vaginalis.</title>
        <authorList>
            <person name="Carlton J.M."/>
            <person name="Hirt R.P."/>
            <person name="Silva J.C."/>
            <person name="Delcher A.L."/>
            <person name="Schatz M."/>
            <person name="Zhao Q."/>
            <person name="Wortman J.R."/>
            <person name="Bidwell S.L."/>
            <person name="Alsmark U.C.M."/>
            <person name="Besteiro S."/>
            <person name="Sicheritz-Ponten T."/>
            <person name="Noel C.J."/>
            <person name="Dacks J.B."/>
            <person name="Foster P.G."/>
            <person name="Simillion C."/>
            <person name="Van de Peer Y."/>
            <person name="Miranda-Saavedra D."/>
            <person name="Barton G.J."/>
            <person name="Westrop G.D."/>
            <person name="Mueller S."/>
            <person name="Dessi D."/>
            <person name="Fiori P.L."/>
            <person name="Ren Q."/>
            <person name="Paulsen I."/>
            <person name="Zhang H."/>
            <person name="Bastida-Corcuera F.D."/>
            <person name="Simoes-Barbosa A."/>
            <person name="Brown M.T."/>
            <person name="Hayes R.D."/>
            <person name="Mukherjee M."/>
            <person name="Okumura C.Y."/>
            <person name="Schneider R."/>
            <person name="Smith A.J."/>
            <person name="Vanacova S."/>
            <person name="Villalvazo M."/>
            <person name="Haas B.J."/>
            <person name="Pertea M."/>
            <person name="Feldblyum T.V."/>
            <person name="Utterback T.R."/>
            <person name="Shu C.L."/>
            <person name="Osoegawa K."/>
            <person name="de Jong P.J."/>
            <person name="Hrdy I."/>
            <person name="Horvathova L."/>
            <person name="Zubacova Z."/>
            <person name="Dolezal P."/>
            <person name="Malik S.B."/>
            <person name="Logsdon J.M. Jr."/>
            <person name="Henze K."/>
            <person name="Gupta A."/>
            <person name="Wang C.C."/>
            <person name="Dunne R.L."/>
            <person name="Upcroft J.A."/>
            <person name="Upcroft P."/>
            <person name="White O."/>
            <person name="Salzberg S.L."/>
            <person name="Tang P."/>
            <person name="Chiu C.-H."/>
            <person name="Lee Y.-S."/>
            <person name="Embley T.M."/>
            <person name="Coombs G.H."/>
            <person name="Mottram J.C."/>
            <person name="Tachezy J."/>
            <person name="Fraser-Liggett C.M."/>
            <person name="Johnson P.J."/>
        </authorList>
    </citation>
    <scope>NUCLEOTIDE SEQUENCE [LARGE SCALE GENOMIC DNA]</scope>
    <source>
        <strain evidence="4">G3</strain>
    </source>
</reference>
<dbReference type="EMBL" id="DS113668">
    <property type="protein sequence ID" value="EAX98616.1"/>
    <property type="molecule type" value="Genomic_DNA"/>
</dbReference>
<dbReference type="SMR" id="A2F8Y9"/>
<dbReference type="Gene3D" id="1.20.5.110">
    <property type="match status" value="1"/>
</dbReference>
<keyword evidence="1 2" id="KW-0175">Coiled coil</keyword>
<sequence>MLSRIFGKSLPEPTTEQLGVDLNPYDLEKPAEVTSIAFEPRYKLLAFGDATGRLFVMNQERRLLASKDAAPTSICRLYACPNTSSFVSVYSQHIYNNHPNQALITPNDSEKESFRCRRHFRTDSVVTHWVVAENKIIPRVISLKEIIVELVVSPSTPNFAMILMTTGALLGFSLEKMKFTDFYVNIFEGKPVKALSCPIGMSYYVAHDQIDVLDIDSMEVDKYSTQKVNEFDLFDGYAASILEDGSSALIKGNKVSSTQKLEEGEKAIYTTLLESEKQFTIVRSKEFDSIMIGNRRVSLPEGVRLAPGIAPIYTKSYFDRAGVSTLYVISTDGRIFNVADSCDELILYPPILDGTKCKAYEYENIIYVTENIGEGSFNVHSMTRNGYIGTKKIDAPYPTTFISGKFVCISPLSIDIVDVKDYKVIRVVEAKESLRVYIHQNSCHVFCDSFPQLYSSDMVNFNPAAEGDMFSPSCSEDIIHALFIKGQECLITKDNSIIYNGEKYEGFDKDDPAVLIECIDDFGKASKDGNYLLVVTKKLLLLFDATDGMKKIRKDTIDHNVTHVSVMRWGGLMTCTPTHLNLLPLPDFTLKSLGKLSAPSEATITPIDQCGIISSDKIATSVYLNDMVKPKLFDQETPALAIPQKKSFFGLINKNTAPTTEEADEKFGFKRSKTQSAASNLAETGQMMQELMVIAQQRSEKLNELEEKANRIRDHARDFAEACRKLNK</sequence>
<keyword evidence="5" id="KW-1185">Reference proteome</keyword>
<evidence type="ECO:0000313" key="4">
    <source>
        <dbReference type="EMBL" id="EAX98616.1"/>
    </source>
</evidence>
<organism evidence="4 5">
    <name type="scientific">Trichomonas vaginalis (strain ATCC PRA-98 / G3)</name>
    <dbReference type="NCBI Taxonomy" id="412133"/>
    <lineage>
        <taxon>Eukaryota</taxon>
        <taxon>Metamonada</taxon>
        <taxon>Parabasalia</taxon>
        <taxon>Trichomonadida</taxon>
        <taxon>Trichomonadidae</taxon>
        <taxon>Trichomonas</taxon>
    </lineage>
</organism>
<dbReference type="InParanoid" id="A2F8Y9"/>
<dbReference type="SUPFAM" id="SSF58038">
    <property type="entry name" value="SNARE fusion complex"/>
    <property type="match status" value="1"/>
</dbReference>
<dbReference type="KEGG" id="tva:4756416"/>
<gene>
    <name evidence="4" type="ORF">TVAG_339330</name>
</gene>
<reference evidence="4" key="1">
    <citation type="submission" date="2006-10" db="EMBL/GenBank/DDBJ databases">
        <authorList>
            <person name="Amadeo P."/>
            <person name="Zhao Q."/>
            <person name="Wortman J."/>
            <person name="Fraser-Liggett C."/>
            <person name="Carlton J."/>
        </authorList>
    </citation>
    <scope>NUCLEOTIDE SEQUENCE</scope>
    <source>
        <strain evidence="4">G3</strain>
    </source>
</reference>
<evidence type="ECO:0000256" key="2">
    <source>
        <dbReference type="SAM" id="Coils"/>
    </source>
</evidence>
<name>A2F8Y9_TRIV3</name>
<dbReference type="InterPro" id="IPR042855">
    <property type="entry name" value="V_SNARE_CC"/>
</dbReference>
<feature type="coiled-coil region" evidence="2">
    <location>
        <begin position="688"/>
        <end position="722"/>
    </location>
</feature>
<dbReference type="Proteomes" id="UP000001542">
    <property type="component" value="Unassembled WGS sequence"/>
</dbReference>
<dbReference type="RefSeq" id="XP_001311546.1">
    <property type="nucleotide sequence ID" value="XM_001311545.1"/>
</dbReference>
<dbReference type="VEuPathDB" id="TrichDB:TVAGG3_0764120"/>
<dbReference type="VEuPathDB" id="TrichDB:TVAG_339330"/>
<dbReference type="AlphaFoldDB" id="A2F8Y9"/>
<protein>
    <recommendedName>
        <fullName evidence="3">V-SNARE coiled-coil homology domain-containing protein</fullName>
    </recommendedName>
</protein>
<evidence type="ECO:0000256" key="1">
    <source>
        <dbReference type="PROSITE-ProRule" id="PRU00290"/>
    </source>
</evidence>
<dbReference type="PROSITE" id="PS50892">
    <property type="entry name" value="V_SNARE"/>
    <property type="match status" value="1"/>
</dbReference>
<evidence type="ECO:0000259" key="3">
    <source>
        <dbReference type="PROSITE" id="PS50892"/>
    </source>
</evidence>
<dbReference type="CDD" id="cd15873">
    <property type="entry name" value="R-SNARE_STXBP5_6"/>
    <property type="match status" value="1"/>
</dbReference>
<accession>A2F8Y9</accession>
<dbReference type="OrthoDB" id="10531659at2759"/>
<evidence type="ECO:0000313" key="5">
    <source>
        <dbReference type="Proteomes" id="UP000001542"/>
    </source>
</evidence>
<feature type="domain" description="V-SNARE coiled-coil homology" evidence="3">
    <location>
        <begin position="673"/>
        <end position="728"/>
    </location>
</feature>